<sequence>MARIGLVRIDSRLIHGQVCTQWLYRTNSKKVYIVDDEGASNSFLSSIYKMACPVGVELETISTEEAGKRWQQDQLGDLEPIFVLFKNMPMAYKAYKAGFRYATLQVGGIGGGVGRKNIVGPISFDDNDAKMLDEMFQDGLEAYFQPVPDNQKVSWIDVKAKHYPNL</sequence>
<evidence type="ECO:0000256" key="2">
    <source>
        <dbReference type="ARBA" id="ARBA00022448"/>
    </source>
</evidence>
<dbReference type="GO" id="GO:0008982">
    <property type="term" value="F:protein-N(PI)-phosphohistidine-sugar phosphotransferase activity"/>
    <property type="evidence" value="ECO:0007669"/>
    <property type="project" value="InterPro"/>
</dbReference>
<dbReference type="GO" id="GO:0009401">
    <property type="term" value="P:phosphoenolpyruvate-dependent sugar phosphotransferase system"/>
    <property type="evidence" value="ECO:0007669"/>
    <property type="project" value="UniProtKB-KW"/>
</dbReference>
<dbReference type="Gene3D" id="3.40.35.10">
    <property type="entry name" value="Phosphotransferase system, sorbose subfamily IIB component"/>
    <property type="match status" value="1"/>
</dbReference>
<keyword evidence="5" id="KW-0808">Transferase</keyword>
<gene>
    <name evidence="9" type="ORF">CIAN88_09470</name>
</gene>
<evidence type="ECO:0000256" key="6">
    <source>
        <dbReference type="ARBA" id="ARBA00022683"/>
    </source>
</evidence>
<protein>
    <recommendedName>
        <fullName evidence="8">PTS EIIB type-4 domain-containing protein</fullName>
    </recommendedName>
</protein>
<evidence type="ECO:0000256" key="5">
    <source>
        <dbReference type="ARBA" id="ARBA00022679"/>
    </source>
</evidence>
<evidence type="ECO:0000256" key="3">
    <source>
        <dbReference type="ARBA" id="ARBA00022490"/>
    </source>
</evidence>
<name>A0A099I798_CLOIN</name>
<evidence type="ECO:0000256" key="4">
    <source>
        <dbReference type="ARBA" id="ARBA00022597"/>
    </source>
</evidence>
<comment type="subcellular location">
    <subcellularLocation>
        <location evidence="1">Cytoplasm</location>
    </subcellularLocation>
</comment>
<dbReference type="AlphaFoldDB" id="A0A099I798"/>
<keyword evidence="4" id="KW-0762">Sugar transport</keyword>
<dbReference type="Pfam" id="PF03830">
    <property type="entry name" value="PTSIIB_sorb"/>
    <property type="match status" value="1"/>
</dbReference>
<comment type="caution">
    <text evidence="9">The sequence shown here is derived from an EMBL/GenBank/DDBJ whole genome shotgun (WGS) entry which is preliminary data.</text>
</comment>
<keyword evidence="7" id="KW-0418">Kinase</keyword>
<evidence type="ECO:0000259" key="8">
    <source>
        <dbReference type="PROSITE" id="PS51101"/>
    </source>
</evidence>
<dbReference type="Proteomes" id="UP000030008">
    <property type="component" value="Unassembled WGS sequence"/>
</dbReference>
<dbReference type="RefSeq" id="WP_044905158.1">
    <property type="nucleotide sequence ID" value="NZ_JBDOIP010000003.1"/>
</dbReference>
<reference evidence="9 10" key="1">
    <citation type="submission" date="2014-08" db="EMBL/GenBank/DDBJ databases">
        <title>Clostridium innocuum, an unnegligible vancomycin-resistant pathogen causing extra-intestinal infections.</title>
        <authorList>
            <person name="Feng Y."/>
            <person name="Chiu C.-H."/>
        </authorList>
    </citation>
    <scope>NUCLEOTIDE SEQUENCE [LARGE SCALE GENOMIC DNA]</scope>
    <source>
        <strain evidence="9 10">AN88</strain>
    </source>
</reference>
<dbReference type="InterPro" id="IPR036667">
    <property type="entry name" value="PTS_IIB_sorbose-sp_sf"/>
</dbReference>
<evidence type="ECO:0000313" key="9">
    <source>
        <dbReference type="EMBL" id="KGJ53391.1"/>
    </source>
</evidence>
<feature type="domain" description="PTS EIIB type-4" evidence="8">
    <location>
        <begin position="1"/>
        <end position="166"/>
    </location>
</feature>
<dbReference type="GO" id="GO:0005737">
    <property type="term" value="C:cytoplasm"/>
    <property type="evidence" value="ECO:0007669"/>
    <property type="project" value="UniProtKB-SubCell"/>
</dbReference>
<dbReference type="SUPFAM" id="SSF52728">
    <property type="entry name" value="PTS IIb component"/>
    <property type="match status" value="1"/>
</dbReference>
<dbReference type="PROSITE" id="PS51101">
    <property type="entry name" value="PTS_EIIB_TYPE_4"/>
    <property type="match status" value="1"/>
</dbReference>
<proteinExistence type="predicted"/>
<dbReference type="InterPro" id="IPR004720">
    <property type="entry name" value="PTS_IIB_sorbose-sp"/>
</dbReference>
<keyword evidence="6" id="KW-0598">Phosphotransferase system</keyword>
<dbReference type="GO" id="GO:0016301">
    <property type="term" value="F:kinase activity"/>
    <property type="evidence" value="ECO:0007669"/>
    <property type="project" value="UniProtKB-KW"/>
</dbReference>
<accession>A0A099I798</accession>
<evidence type="ECO:0000256" key="7">
    <source>
        <dbReference type="ARBA" id="ARBA00022777"/>
    </source>
</evidence>
<evidence type="ECO:0000256" key="1">
    <source>
        <dbReference type="ARBA" id="ARBA00004496"/>
    </source>
</evidence>
<evidence type="ECO:0000313" key="10">
    <source>
        <dbReference type="Proteomes" id="UP000030008"/>
    </source>
</evidence>
<dbReference type="EMBL" id="JQIF01000040">
    <property type="protein sequence ID" value="KGJ53391.1"/>
    <property type="molecule type" value="Genomic_DNA"/>
</dbReference>
<organism evidence="9 10">
    <name type="scientific">Clostridium innocuum</name>
    <dbReference type="NCBI Taxonomy" id="1522"/>
    <lineage>
        <taxon>Bacteria</taxon>
        <taxon>Bacillati</taxon>
        <taxon>Bacillota</taxon>
        <taxon>Clostridia</taxon>
        <taxon>Eubacteriales</taxon>
        <taxon>Clostridiaceae</taxon>
        <taxon>Clostridium</taxon>
    </lineage>
</organism>
<keyword evidence="3" id="KW-0963">Cytoplasm</keyword>
<keyword evidence="2" id="KW-0813">Transport</keyword>